<dbReference type="Proteomes" id="UP001058120">
    <property type="component" value="Chromosome"/>
</dbReference>
<dbReference type="InterPro" id="IPR005925">
    <property type="entry name" value="Agmatinase-rel"/>
</dbReference>
<dbReference type="EMBL" id="CP065938">
    <property type="protein sequence ID" value="UWX06194.1"/>
    <property type="molecule type" value="Genomic_DNA"/>
</dbReference>
<dbReference type="SUPFAM" id="SSF52768">
    <property type="entry name" value="Arginase/deacetylase"/>
    <property type="match status" value="1"/>
</dbReference>
<dbReference type="PANTHER" id="PTHR11358:SF26">
    <property type="entry name" value="GUANIDINO ACID HYDROLASE, MITOCHONDRIAL"/>
    <property type="match status" value="1"/>
</dbReference>
<evidence type="ECO:0000256" key="3">
    <source>
        <dbReference type="ARBA" id="ARBA00022801"/>
    </source>
</evidence>
<proteinExistence type="inferred from homology"/>
<dbReference type="PROSITE" id="PS51409">
    <property type="entry name" value="ARGINASE_2"/>
    <property type="match status" value="1"/>
</dbReference>
<sequence length="284" mass="31391">MQEYAKRFLGSEVEAKNAENCFYHIIPVPYEASVSYGGGTAKGPDAILDASDQLELFNGHSSPGERGIFTHIPVDCGKSAEVVMENIYQAVKNVLALKKFPILLGGEHSITYGALKALKEEYGNFGIVQFDAHADLRNEYSGTKWSHASVMRRAVDDLGLPLVQLGNRAYCLEEYEARKKHRVVSWDAEYLCQNAIPENLLPKNFPDKVFITFDVDGLDPSVIPDTGTPVAGGLQWYQALNLAKKAVENRTLIGFDVVELAPREDSVLSDFITAQLTYALMDLV</sequence>
<keyword evidence="5" id="KW-1185">Reference proteome</keyword>
<keyword evidence="2" id="KW-0479">Metal-binding</keyword>
<evidence type="ECO:0000256" key="2">
    <source>
        <dbReference type="ARBA" id="ARBA00022723"/>
    </source>
</evidence>
<comment type="similarity">
    <text evidence="1">Belongs to the arginase family. Agmatinase subfamily.</text>
</comment>
<gene>
    <name evidence="4" type="primary">speB</name>
    <name evidence="4" type="ORF">JBF11_02435</name>
</gene>
<dbReference type="Gene3D" id="3.40.800.10">
    <property type="entry name" value="Ureohydrolase domain"/>
    <property type="match status" value="1"/>
</dbReference>
<dbReference type="GO" id="GO:0008783">
    <property type="term" value="F:agmatinase activity"/>
    <property type="evidence" value="ECO:0007669"/>
    <property type="project" value="UniProtKB-EC"/>
</dbReference>
<dbReference type="CDD" id="cd11593">
    <property type="entry name" value="Agmatinase-like_2"/>
    <property type="match status" value="1"/>
</dbReference>
<organism evidence="4 5">
    <name type="scientific">Taurinivorans muris</name>
    <dbReference type="NCBI Taxonomy" id="2787751"/>
    <lineage>
        <taxon>Bacteria</taxon>
        <taxon>Pseudomonadati</taxon>
        <taxon>Thermodesulfobacteriota</taxon>
        <taxon>Desulfovibrionia</taxon>
        <taxon>Desulfovibrionales</taxon>
        <taxon>Desulfovibrionaceae</taxon>
        <taxon>Taurinivorans</taxon>
    </lineage>
</organism>
<evidence type="ECO:0000313" key="5">
    <source>
        <dbReference type="Proteomes" id="UP001058120"/>
    </source>
</evidence>
<dbReference type="Pfam" id="PF00491">
    <property type="entry name" value="Arginase"/>
    <property type="match status" value="1"/>
</dbReference>
<dbReference type="PANTHER" id="PTHR11358">
    <property type="entry name" value="ARGINASE/AGMATINASE"/>
    <property type="match status" value="1"/>
</dbReference>
<reference evidence="4" key="1">
    <citation type="submission" date="2020-12" db="EMBL/GenBank/DDBJ databases">
        <title>Taurinivorans muris gen. nov., sp. nov., fundamental and realized metabolic niche of a ubiquitous sulfidogenic bacterium in the murine intestine.</title>
        <authorList>
            <person name="Ye H."/>
            <person name="Hanson B.T."/>
            <person name="Loy A."/>
        </authorList>
    </citation>
    <scope>NUCLEOTIDE SEQUENCE</scope>
    <source>
        <strain evidence="4">LT0009</strain>
    </source>
</reference>
<evidence type="ECO:0000313" key="4">
    <source>
        <dbReference type="EMBL" id="UWX06194.1"/>
    </source>
</evidence>
<accession>A0ABY5Y1X5</accession>
<dbReference type="EC" id="3.5.3.11" evidence="4"/>
<keyword evidence="3 4" id="KW-0378">Hydrolase</keyword>
<evidence type="ECO:0000256" key="1">
    <source>
        <dbReference type="ARBA" id="ARBA00009227"/>
    </source>
</evidence>
<dbReference type="RefSeq" id="WP_334315796.1">
    <property type="nucleotide sequence ID" value="NZ_CP065938.1"/>
</dbReference>
<protein>
    <submittedName>
        <fullName evidence="4">Agmatinase</fullName>
        <ecNumber evidence="4">3.5.3.11</ecNumber>
    </submittedName>
</protein>
<dbReference type="PIRSF" id="PIRSF036979">
    <property type="entry name" value="Arginase"/>
    <property type="match status" value="1"/>
</dbReference>
<dbReference type="InterPro" id="IPR023696">
    <property type="entry name" value="Ureohydrolase_dom_sf"/>
</dbReference>
<dbReference type="InterPro" id="IPR006035">
    <property type="entry name" value="Ureohydrolase"/>
</dbReference>
<name>A0ABY5Y1X5_9BACT</name>
<dbReference type="NCBIfam" id="TIGR01230">
    <property type="entry name" value="agmatinase"/>
    <property type="match status" value="1"/>
</dbReference>